<evidence type="ECO:0000259" key="7">
    <source>
        <dbReference type="Pfam" id="PF04545"/>
    </source>
</evidence>
<evidence type="ECO:0000256" key="1">
    <source>
        <dbReference type="ARBA" id="ARBA00010641"/>
    </source>
</evidence>
<dbReference type="InterPro" id="IPR007630">
    <property type="entry name" value="RNA_pol_sigma70_r4"/>
</dbReference>
<evidence type="ECO:0000256" key="3">
    <source>
        <dbReference type="ARBA" id="ARBA00023082"/>
    </source>
</evidence>
<dbReference type="InterPro" id="IPR013325">
    <property type="entry name" value="RNA_pol_sigma_r2"/>
</dbReference>
<dbReference type="PANTHER" id="PTHR43133">
    <property type="entry name" value="RNA POLYMERASE ECF-TYPE SIGMA FACTO"/>
    <property type="match status" value="1"/>
</dbReference>
<dbReference type="Pfam" id="PF04545">
    <property type="entry name" value="Sigma70_r4"/>
    <property type="match status" value="1"/>
</dbReference>
<dbReference type="Gene3D" id="1.10.10.10">
    <property type="entry name" value="Winged helix-like DNA-binding domain superfamily/Winged helix DNA-binding domain"/>
    <property type="match status" value="1"/>
</dbReference>
<keyword evidence="4" id="KW-0238">DNA-binding</keyword>
<dbReference type="SUPFAM" id="SSF88946">
    <property type="entry name" value="Sigma2 domain of RNA polymerase sigma factors"/>
    <property type="match status" value="1"/>
</dbReference>
<dbReference type="SUPFAM" id="SSF88659">
    <property type="entry name" value="Sigma3 and sigma4 domains of RNA polymerase sigma factors"/>
    <property type="match status" value="1"/>
</dbReference>
<feature type="domain" description="RNA polymerase sigma-70 region 2" evidence="6">
    <location>
        <begin position="29"/>
        <end position="92"/>
    </location>
</feature>
<dbReference type="KEGG" id="pib:BBD41_28215"/>
<dbReference type="GO" id="GO:0003677">
    <property type="term" value="F:DNA binding"/>
    <property type="evidence" value="ECO:0007669"/>
    <property type="project" value="UniProtKB-KW"/>
</dbReference>
<dbReference type="PANTHER" id="PTHR43133:SF60">
    <property type="entry name" value="RNA POLYMERASE SIGMA FACTOR SIGV"/>
    <property type="match status" value="1"/>
</dbReference>
<dbReference type="GO" id="GO:0016987">
    <property type="term" value="F:sigma factor activity"/>
    <property type="evidence" value="ECO:0007669"/>
    <property type="project" value="UniProtKB-KW"/>
</dbReference>
<organism evidence="8">
    <name type="scientific">Paenibacillus ihbetae</name>
    <dbReference type="NCBI Taxonomy" id="1870820"/>
    <lineage>
        <taxon>Bacteria</taxon>
        <taxon>Bacillati</taxon>
        <taxon>Bacillota</taxon>
        <taxon>Bacilli</taxon>
        <taxon>Bacillales</taxon>
        <taxon>Paenibacillaceae</taxon>
        <taxon>Paenibacillus</taxon>
    </lineage>
</organism>
<dbReference type="NCBIfam" id="TIGR02937">
    <property type="entry name" value="sigma70-ECF"/>
    <property type="match status" value="1"/>
</dbReference>
<comment type="similarity">
    <text evidence="1">Belongs to the sigma-70 factor family. ECF subfamily.</text>
</comment>
<dbReference type="InterPro" id="IPR039425">
    <property type="entry name" value="RNA_pol_sigma-70-like"/>
</dbReference>
<sequence length="192" mass="23028">MNEMDIKPWLIRMSQGDEEAFRAVYDFTRDQAYGLIYYLAPNKQDVPDIMSEVYIELIKSLDNYEQEQKFSSWFNGLIIRQVRNWKRKSWRRSRMLERVKGVFSEPPPLALEDRVSLLSDRLELIPMLEALPLKLKEVVVLRYYQDLTLEEIADLVKVPIGTVKSRHHHALKRLRHMYGQRDHRKERDGYVY</sequence>
<dbReference type="InterPro" id="IPR007627">
    <property type="entry name" value="RNA_pol_sigma70_r2"/>
</dbReference>
<dbReference type="InterPro" id="IPR013324">
    <property type="entry name" value="RNA_pol_sigma_r3/r4-like"/>
</dbReference>
<evidence type="ECO:0000256" key="4">
    <source>
        <dbReference type="ARBA" id="ARBA00023125"/>
    </source>
</evidence>
<name>A0A1B2E847_9BACL</name>
<dbReference type="GO" id="GO:0006352">
    <property type="term" value="P:DNA-templated transcription initiation"/>
    <property type="evidence" value="ECO:0007669"/>
    <property type="project" value="InterPro"/>
</dbReference>
<proteinExistence type="inferred from homology"/>
<accession>A0A1B2E847</accession>
<evidence type="ECO:0000313" key="8">
    <source>
        <dbReference type="EMBL" id="ANY76148.1"/>
    </source>
</evidence>
<dbReference type="CDD" id="cd06171">
    <property type="entry name" value="Sigma70_r4"/>
    <property type="match status" value="1"/>
</dbReference>
<evidence type="ECO:0000259" key="6">
    <source>
        <dbReference type="Pfam" id="PF04542"/>
    </source>
</evidence>
<dbReference type="RefSeq" id="WP_099480088.1">
    <property type="nucleotide sequence ID" value="NZ_CP016809.1"/>
</dbReference>
<evidence type="ECO:0000256" key="5">
    <source>
        <dbReference type="ARBA" id="ARBA00023163"/>
    </source>
</evidence>
<dbReference type="EMBL" id="CP016809">
    <property type="protein sequence ID" value="ANY76148.1"/>
    <property type="molecule type" value="Genomic_DNA"/>
</dbReference>
<keyword evidence="2" id="KW-0805">Transcription regulation</keyword>
<keyword evidence="3" id="KW-0731">Sigma factor</keyword>
<dbReference type="Pfam" id="PF04542">
    <property type="entry name" value="Sigma70_r2"/>
    <property type="match status" value="1"/>
</dbReference>
<dbReference type="AlphaFoldDB" id="A0A1B2E847"/>
<dbReference type="InterPro" id="IPR036388">
    <property type="entry name" value="WH-like_DNA-bd_sf"/>
</dbReference>
<evidence type="ECO:0000256" key="2">
    <source>
        <dbReference type="ARBA" id="ARBA00023015"/>
    </source>
</evidence>
<keyword evidence="5" id="KW-0804">Transcription</keyword>
<dbReference type="Gene3D" id="1.10.1740.10">
    <property type="match status" value="1"/>
</dbReference>
<feature type="domain" description="RNA polymerase sigma-70 region 4" evidence="7">
    <location>
        <begin position="128"/>
        <end position="176"/>
    </location>
</feature>
<reference evidence="8" key="1">
    <citation type="submission" date="2016-08" db="EMBL/GenBank/DDBJ databases">
        <title>Complete Genome Seqeunce of Paenibacillus sp. nov. IHBB 9852 from high altitute lake of Indian trans-Himalayas.</title>
        <authorList>
            <person name="Kiran S."/>
            <person name="Swarnkar M.K."/>
            <person name="Rana A."/>
            <person name="Tewari R."/>
            <person name="Gulati A."/>
        </authorList>
    </citation>
    <scope>NUCLEOTIDE SEQUENCE [LARGE SCALE GENOMIC DNA]</scope>
    <source>
        <strain evidence="8">IHBB 9852</strain>
    </source>
</reference>
<dbReference type="InterPro" id="IPR014284">
    <property type="entry name" value="RNA_pol_sigma-70_dom"/>
</dbReference>
<protein>
    <submittedName>
        <fullName evidence="8">RNA polymerase</fullName>
    </submittedName>
</protein>
<gene>
    <name evidence="8" type="ORF">BBD41_28215</name>
</gene>